<dbReference type="SUPFAM" id="SSF53474">
    <property type="entry name" value="alpha/beta-Hydrolases"/>
    <property type="match status" value="1"/>
</dbReference>
<sequence>MRRRRGMDFGTVKAVDRRAIPASATEGFWTAADSQPIRRIDWPGVPDEDPQIPPRGSLLFLPGRGDFYEKYLESLDYWHREGWRVSALDWRGQAGSGRLTADPLTGHISDFSVWLDDLAAFWKDWIEATPAPHVIVGHSMGGHLVLRAVAEQRINPVAVVLSAPMLGFLTPGPNRLLHKVAQTMCRFGDPERVAWKTSEKPGTSVAARSTLLTHDLERYNDETYWKTARPFLGMGPGSWRWVERGYASMLELDRPGLLEAVDVPVLLLAARFDGLVSWKAIERAARRLPRAQLMTWGQEARHELLREADPVRDKVLQTIDDFLDRLAPPVAQDGPS</sequence>
<dbReference type="InterPro" id="IPR051044">
    <property type="entry name" value="MAG_DAG_Lipase"/>
</dbReference>
<accession>A0A7W6A187</accession>
<name>A0A7W6A187_9SPHN</name>
<organism evidence="2 3">
    <name type="scientific">Novosphingobium hassiacum</name>
    <dbReference type="NCBI Taxonomy" id="173676"/>
    <lineage>
        <taxon>Bacteria</taxon>
        <taxon>Pseudomonadati</taxon>
        <taxon>Pseudomonadota</taxon>
        <taxon>Alphaproteobacteria</taxon>
        <taxon>Sphingomonadales</taxon>
        <taxon>Sphingomonadaceae</taxon>
        <taxon>Novosphingobium</taxon>
    </lineage>
</organism>
<dbReference type="GO" id="GO:0004622">
    <property type="term" value="F:phosphatidylcholine lysophospholipase activity"/>
    <property type="evidence" value="ECO:0007669"/>
    <property type="project" value="UniProtKB-EC"/>
</dbReference>
<dbReference type="InterPro" id="IPR029058">
    <property type="entry name" value="AB_hydrolase_fold"/>
</dbReference>
<dbReference type="AlphaFoldDB" id="A0A7W6A187"/>
<feature type="domain" description="Serine aminopeptidase S33" evidence="1">
    <location>
        <begin position="53"/>
        <end position="309"/>
    </location>
</feature>
<evidence type="ECO:0000313" key="2">
    <source>
        <dbReference type="EMBL" id="MBB3861405.1"/>
    </source>
</evidence>
<dbReference type="PANTHER" id="PTHR11614">
    <property type="entry name" value="PHOSPHOLIPASE-RELATED"/>
    <property type="match status" value="1"/>
</dbReference>
<gene>
    <name evidence="2" type="ORF">GGQ88_002689</name>
</gene>
<dbReference type="EC" id="3.1.1.5" evidence="2"/>
<dbReference type="InterPro" id="IPR022742">
    <property type="entry name" value="Hydrolase_4"/>
</dbReference>
<dbReference type="Pfam" id="PF12146">
    <property type="entry name" value="Hydrolase_4"/>
    <property type="match status" value="1"/>
</dbReference>
<comment type="caution">
    <text evidence="2">The sequence shown here is derived from an EMBL/GenBank/DDBJ whole genome shotgun (WGS) entry which is preliminary data.</text>
</comment>
<dbReference type="Proteomes" id="UP000562395">
    <property type="component" value="Unassembled WGS sequence"/>
</dbReference>
<keyword evidence="3" id="KW-1185">Reference proteome</keyword>
<proteinExistence type="predicted"/>
<evidence type="ECO:0000259" key="1">
    <source>
        <dbReference type="Pfam" id="PF12146"/>
    </source>
</evidence>
<reference evidence="2 3" key="1">
    <citation type="submission" date="2020-08" db="EMBL/GenBank/DDBJ databases">
        <title>Genomic Encyclopedia of Type Strains, Phase IV (KMG-IV): sequencing the most valuable type-strain genomes for metagenomic binning, comparative biology and taxonomic classification.</title>
        <authorList>
            <person name="Goeker M."/>
        </authorList>
    </citation>
    <scope>NUCLEOTIDE SEQUENCE [LARGE SCALE GENOMIC DNA]</scope>
    <source>
        <strain evidence="2 3">DSM 14552</strain>
    </source>
</reference>
<dbReference type="EMBL" id="JACICY010000006">
    <property type="protein sequence ID" value="MBB3861405.1"/>
    <property type="molecule type" value="Genomic_DNA"/>
</dbReference>
<evidence type="ECO:0000313" key="3">
    <source>
        <dbReference type="Proteomes" id="UP000562395"/>
    </source>
</evidence>
<keyword evidence="2" id="KW-0378">Hydrolase</keyword>
<dbReference type="Gene3D" id="3.40.50.1820">
    <property type="entry name" value="alpha/beta hydrolase"/>
    <property type="match status" value="1"/>
</dbReference>
<protein>
    <submittedName>
        <fullName evidence="2">Lysophospholipase</fullName>
        <ecNumber evidence="2">3.1.1.5</ecNumber>
    </submittedName>
</protein>